<name>A0A7X0IDX0_9ACTN</name>
<reference evidence="1 2" key="1">
    <citation type="submission" date="2020-08" db="EMBL/GenBank/DDBJ databases">
        <title>Sequencing the genomes of 1000 actinobacteria strains.</title>
        <authorList>
            <person name="Klenk H.-P."/>
        </authorList>
    </citation>
    <scope>NUCLEOTIDE SEQUENCE [LARGE SCALE GENOMIC DNA]</scope>
    <source>
        <strain evidence="1 2">DSM 44936</strain>
    </source>
</reference>
<sequence>MSELAIMLMGERVGDHADLVSRPAVIVMG</sequence>
<proteinExistence type="predicted"/>
<dbReference type="EMBL" id="JACHIU010000001">
    <property type="protein sequence ID" value="MBB6473459.1"/>
    <property type="molecule type" value="Genomic_DNA"/>
</dbReference>
<comment type="caution">
    <text evidence="1">The sequence shown here is derived from an EMBL/GenBank/DDBJ whole genome shotgun (WGS) entry which is preliminary data.</text>
</comment>
<gene>
    <name evidence="1" type="ORF">BJ992_002890</name>
</gene>
<evidence type="ECO:0000313" key="1">
    <source>
        <dbReference type="EMBL" id="MBB6473459.1"/>
    </source>
</evidence>
<accession>A0A7X0IDX0</accession>
<dbReference type="Proteomes" id="UP000555564">
    <property type="component" value="Unassembled WGS sequence"/>
</dbReference>
<keyword evidence="2" id="KW-1185">Reference proteome</keyword>
<evidence type="ECO:0000313" key="2">
    <source>
        <dbReference type="Proteomes" id="UP000555564"/>
    </source>
</evidence>
<organism evidence="1 2">
    <name type="scientific">Sphaerisporangium rubeum</name>
    <dbReference type="NCBI Taxonomy" id="321317"/>
    <lineage>
        <taxon>Bacteria</taxon>
        <taxon>Bacillati</taxon>
        <taxon>Actinomycetota</taxon>
        <taxon>Actinomycetes</taxon>
        <taxon>Streptosporangiales</taxon>
        <taxon>Streptosporangiaceae</taxon>
        <taxon>Sphaerisporangium</taxon>
    </lineage>
</organism>
<protein>
    <submittedName>
        <fullName evidence="1">Uncharacterized protein</fullName>
    </submittedName>
</protein>
<dbReference type="AlphaFoldDB" id="A0A7X0IDX0"/>